<name>A0A1K2HRX9_9NEIS</name>
<dbReference type="EMBL" id="FPKR01000020">
    <property type="protein sequence ID" value="SFZ79564.1"/>
    <property type="molecule type" value="Genomic_DNA"/>
</dbReference>
<feature type="domain" description="DUF4123" evidence="1">
    <location>
        <begin position="37"/>
        <end position="158"/>
    </location>
</feature>
<proteinExistence type="predicted"/>
<dbReference type="Pfam" id="PF13503">
    <property type="entry name" value="DUF4123"/>
    <property type="match status" value="1"/>
</dbReference>
<dbReference type="STRING" id="1121279.SAMN02745887_03753"/>
<evidence type="ECO:0000259" key="1">
    <source>
        <dbReference type="Pfam" id="PF13503"/>
    </source>
</evidence>
<dbReference type="InterPro" id="IPR025391">
    <property type="entry name" value="DUF4123"/>
</dbReference>
<organism evidence="2 3">
    <name type="scientific">Chitinimonas taiwanensis DSM 18899</name>
    <dbReference type="NCBI Taxonomy" id="1121279"/>
    <lineage>
        <taxon>Bacteria</taxon>
        <taxon>Pseudomonadati</taxon>
        <taxon>Pseudomonadota</taxon>
        <taxon>Betaproteobacteria</taxon>
        <taxon>Neisseriales</taxon>
        <taxon>Chitinibacteraceae</taxon>
        <taxon>Chitinimonas</taxon>
    </lineage>
</organism>
<sequence length="311" mass="34338">MAESLSVSVKTAAELVHWLQTKSVEGGSSIATAKLRLFVLVDCTQVPNWAEFEQKLHEQNISKLRKLYDDLGGLEIAKTGPWLLEVPDKETALHFLAQQALEHEAFSFLLGDCSLAELDEHLRAIREVAMPNGSAALFRFHDPHVTGALWPILTPAQRLRIIGPVRRWAVLSPCGLMQEIERHKTAVLNGSLKFSQAIVTALDNALFPWAVADQVREIDSTLLSGLTACARWKLITERIAKAQELGLTVRSDLALYCALSLQLPANFEATSPFASALERARTGKTSFGLALDQVSSDEWQKVDEMSIGDKQ</sequence>
<reference evidence="2 3" key="1">
    <citation type="submission" date="2016-11" db="EMBL/GenBank/DDBJ databases">
        <authorList>
            <person name="Jaros S."/>
            <person name="Januszkiewicz K."/>
            <person name="Wedrychowicz H."/>
        </authorList>
    </citation>
    <scope>NUCLEOTIDE SEQUENCE [LARGE SCALE GENOMIC DNA]</scope>
    <source>
        <strain evidence="2 3">DSM 18899</strain>
    </source>
</reference>
<dbReference type="OrthoDB" id="8925639at2"/>
<dbReference type="AlphaFoldDB" id="A0A1K2HRX9"/>
<gene>
    <name evidence="2" type="ORF">SAMN02745887_03753</name>
</gene>
<dbReference type="RefSeq" id="WP_072430222.1">
    <property type="nucleotide sequence ID" value="NZ_FPKR01000020.1"/>
</dbReference>
<accession>A0A1K2HRX9</accession>
<protein>
    <recommendedName>
        <fullName evidence="1">DUF4123 domain-containing protein</fullName>
    </recommendedName>
</protein>
<keyword evidence="3" id="KW-1185">Reference proteome</keyword>
<dbReference type="Proteomes" id="UP000186513">
    <property type="component" value="Unassembled WGS sequence"/>
</dbReference>
<evidence type="ECO:0000313" key="3">
    <source>
        <dbReference type="Proteomes" id="UP000186513"/>
    </source>
</evidence>
<evidence type="ECO:0000313" key="2">
    <source>
        <dbReference type="EMBL" id="SFZ79564.1"/>
    </source>
</evidence>